<keyword evidence="5" id="KW-1185">Reference proteome</keyword>
<dbReference type="Gene3D" id="3.40.50.720">
    <property type="entry name" value="NAD(P)-binding Rossmann-like Domain"/>
    <property type="match status" value="1"/>
</dbReference>
<proteinExistence type="inferred from homology"/>
<feature type="domain" description="Enoyl reductase (ER)" evidence="3">
    <location>
        <begin position="1918"/>
        <end position="2224"/>
    </location>
</feature>
<dbReference type="PANTHER" id="PTHR13500">
    <property type="entry name" value="NUCLEOLAR PRERIBOSOMAL-ASSOCIATED PROTEIN 1"/>
    <property type="match status" value="1"/>
</dbReference>
<sequence>MAEAGAAARPTKGQQVTIAPFDSHIAVVQALQTRDPAHLQAALVQVDKRALALVAEPAPRAAPDLLLDYLKHNPGCEGVFAAWDLANKTNNSPLSAAVLSCLTSLIRLLSTDPFTPSPELVKTLLSAKYAPYFDRSLNPGRNDVTTAALKLCNVLVGFGGGRFARRVFGSFSWSPKVTARLFKTRLRTLTSSNVLHKPDIRTLLVLLVLSFLSAGDVRLKSQVLETKGLLAGVWKGLNEDPEVVVNLVLETVGRELVLERRVGLEARRNVFDEACVNELVKLYDYPLPAGDAPVSPSHPTLSIGRFLQLISTWLADQIASSPVGRSSGPQKVLSTILRALKVTEESTQRALGLEILRSAPILAGAFWAKFPSSLDPRLSSRWVSAITFATQVVGLPVAPSLSLSPSASPDAQAAQAPPSVSSILDTILPPASGASLTRAWYTKALSHDTPLVSFLSSLFLLAILQKAACALAALAEASATLEEGDGGRWAATARRVREELRTRLPDPSIVVALMTKTAMAASSGHSSGKKGDAKAAVEDKPAATSAVAAAAGGEGALLRTNVALRILFLYHRVAPHLIATLKFDFAKLPQTYARVNTSAPADARGDDEPATRAEGLRAISSAYALRLAAAHTSSAHASSAAFARPQDYFKSSLAPLLELYRAPATPSNRSLLRAILRRQLGSAVLFGQKDAASDEGAEEEVDVWLRALPVPSDDGDDAAGAGEVLAFFEEAVRKTLTAPIKPGASAASPAEQEGFSPLLKTFLAALAALDTPPSAALLRFAQALVLELVAHHTTLDLPRRVVAALGAALTQPHSSGTLETLRECLAVADGQAGDVKPAQGLEALAEADEDEVAMRVQTCAPRTANVFAALEGQEVEVLKRALSPMALPLALLHVRTADLADPSKKQVLLDLVVAKGFHLPAIQLLLHRFIGSPSEQFAAFIEELYRATDLETAKKVIRGRVAGPEGLLSVFAREELDAAAYEVTVNLLGRVLDSSRFAEKELVQPFCDLVLRDLEPAASLTKKRKHRASSPPASVALAPRVLAAAPLLPFFDTSSSLPLLEALLAQLPSSPSSSATALLSAALTRVVDLPHSPAFTAFWTAQFERLNSLASVPELAAPAGAVLSKGAEALLPFSALAQRDSSSDAWRPHAEKWTTSLLASPTIALAQAKALSALVYRSSVAREAFAAWLGDNAQGAQLVALAEPIEALLEVARAQGVKADVADSIAAEFVRQLLERESVADEASACRTAQKLVGLSNEAAAQVKAQLDARVAQLGRDGCSAWDVRVVAAVADKEASLEATLQTLVGGALEGLVRRYADQEADDEVVKALVEQLAVVLETHTSLTLRTPSLDPLLTNTATRRLDQIYAVRLATALCRQHRFKDNEITRHLNEIFASPVFLAFAANQTDSADAAAAVIALALALGTTSPVAAANARTVERLIPFYRGTLAPTDRALLDLFQRIELVGGSSISPTLAGWNPSTDSTTLLDGSRVGAIGATQKSFVRRSWARAFASTRTTYSATEDAKTYDPRFIVGIVAALAEEDELKPQEWTTLLESGVLGTAVAALASSETGLRGLARTALAALLRKIQPLTFREKDELLLLLTQVRLAIYSQAGEPLPSTIALFLAHCVSLIGAPESPLYPAFMRFLLQRSTIDSRDVPMFYLMLYSSNADEFAAAPREERVWMVRFLTEGLVRTQDWKIYRRRQVFELLASLFQSSRQDPQLRKLVLDFLVRATSIPTAARELLSRNGILGWLSAQIPLDVAERRLLVQIVVNMVEVLPWDKMAGVADAVEALDNAVGKDVSVINPSTLLDLVRHIVAHISPSLASPLLSLVLASLSSLVSSIAATVTSSTPPAPLAHRLYATTMVLSFVRGEAGLREGSAERKTWSQAVRAGLQAGDDEIKLEMAPATMQAMRYHGKPELRLEEVDVLPLKNGEVRVKVAFCGICGSDLHEVYHAPHPLTGGAIPETLGHEFSGVIEEIGEGVAQDGRLEVGTRVCIEPVISCRSCPSCLAGDTPLCKTQFGLYGYSRPGGLAPYVNVEQTNVHVVPDNVPLDIAALAEPLSVAWHAVACSNFVAGESALVIGSGPIGALVTRVLKARGASAVYVSEPSSVRSAIATRCGADRVFNPLETDVVSAVRELTEGQGVHVAIDCAGTQRTFDAAIEGVRAKGRVVMVALWDKAKLPTVDMWALMAKERTITASCCFASRDMQEVLAALSSGQIRVDDLITDRIALGDVFDKGLEVLRKDPAQVKILVDLEAQAE</sequence>
<dbReference type="InterPro" id="IPR036291">
    <property type="entry name" value="NAD(P)-bd_dom_sf"/>
</dbReference>
<evidence type="ECO:0000256" key="1">
    <source>
        <dbReference type="ARBA" id="ARBA00023002"/>
    </source>
</evidence>
<dbReference type="EMBL" id="BQKY01000013">
    <property type="protein sequence ID" value="GJN93202.1"/>
    <property type="molecule type" value="Genomic_DNA"/>
</dbReference>
<evidence type="ECO:0000259" key="3">
    <source>
        <dbReference type="SMART" id="SM00829"/>
    </source>
</evidence>
<dbReference type="InterPro" id="IPR013149">
    <property type="entry name" value="ADH-like_C"/>
</dbReference>
<dbReference type="Pfam" id="PF00107">
    <property type="entry name" value="ADH_zinc_N"/>
    <property type="match status" value="1"/>
</dbReference>
<comment type="cofactor">
    <cofactor evidence="2">
        <name>Zn(2+)</name>
        <dbReference type="ChEBI" id="CHEBI:29105"/>
    </cofactor>
</comment>
<dbReference type="GO" id="GO:0005730">
    <property type="term" value="C:nucleolus"/>
    <property type="evidence" value="ECO:0007669"/>
    <property type="project" value="TreeGrafter"/>
</dbReference>
<keyword evidence="2" id="KW-0862">Zinc</keyword>
<dbReference type="InterPro" id="IPR021714">
    <property type="entry name" value="URB1_N"/>
</dbReference>
<keyword evidence="1" id="KW-0560">Oxidoreductase</keyword>
<comment type="similarity">
    <text evidence="2">Belongs to the zinc-containing alcohol dehydrogenase family.</text>
</comment>
<dbReference type="SUPFAM" id="SSF51735">
    <property type="entry name" value="NAD(P)-binding Rossmann-fold domains"/>
    <property type="match status" value="1"/>
</dbReference>
<dbReference type="SUPFAM" id="SSF50129">
    <property type="entry name" value="GroES-like"/>
    <property type="match status" value="1"/>
</dbReference>
<dbReference type="GO" id="GO:0008270">
    <property type="term" value="F:zinc ion binding"/>
    <property type="evidence" value="ECO:0007669"/>
    <property type="project" value="InterPro"/>
</dbReference>
<accession>A0AAV5GVY3</accession>
<gene>
    <name evidence="4" type="ORF">Rhopal_006249-T1</name>
</gene>
<dbReference type="Proteomes" id="UP001342314">
    <property type="component" value="Unassembled WGS sequence"/>
</dbReference>
<dbReference type="InterPro" id="IPR039844">
    <property type="entry name" value="URB1"/>
</dbReference>
<dbReference type="InterPro" id="IPR011032">
    <property type="entry name" value="GroES-like_sf"/>
</dbReference>
<dbReference type="PANTHER" id="PTHR13500:SF0">
    <property type="entry name" value="NUCLEOLAR PRE-RIBOSOMAL-ASSOCIATED PROTEIN 1"/>
    <property type="match status" value="1"/>
</dbReference>
<dbReference type="GO" id="GO:0016491">
    <property type="term" value="F:oxidoreductase activity"/>
    <property type="evidence" value="ECO:0007669"/>
    <property type="project" value="UniProtKB-KW"/>
</dbReference>
<evidence type="ECO:0000313" key="4">
    <source>
        <dbReference type="EMBL" id="GJN93202.1"/>
    </source>
</evidence>
<dbReference type="InterPro" id="IPR032436">
    <property type="entry name" value="URB1_C"/>
</dbReference>
<comment type="caution">
    <text evidence="4">The sequence shown here is derived from an EMBL/GenBank/DDBJ whole genome shotgun (WGS) entry which is preliminary data.</text>
</comment>
<keyword evidence="2" id="KW-0479">Metal-binding</keyword>
<dbReference type="Pfam" id="PF08240">
    <property type="entry name" value="ADH_N"/>
    <property type="match status" value="1"/>
</dbReference>
<dbReference type="Gene3D" id="3.90.180.10">
    <property type="entry name" value="Medium-chain alcohol dehydrogenases, catalytic domain"/>
    <property type="match status" value="1"/>
</dbReference>
<dbReference type="InterPro" id="IPR002328">
    <property type="entry name" value="ADH_Zn_CS"/>
</dbReference>
<dbReference type="CDD" id="cd08233">
    <property type="entry name" value="butanediol_DH_like"/>
    <property type="match status" value="1"/>
</dbReference>
<protein>
    <recommendedName>
        <fullName evidence="3">Enoyl reductase (ER) domain-containing protein</fullName>
    </recommendedName>
</protein>
<name>A0AAV5GVY3_9BASI</name>
<dbReference type="GO" id="GO:0000463">
    <property type="term" value="P:maturation of LSU-rRNA from tricistronic rRNA transcript (SSU-rRNA, 5.8S rRNA, LSU-rRNA)"/>
    <property type="evidence" value="ECO:0007669"/>
    <property type="project" value="TreeGrafter"/>
</dbReference>
<evidence type="ECO:0000313" key="5">
    <source>
        <dbReference type="Proteomes" id="UP001342314"/>
    </source>
</evidence>
<dbReference type="InterPro" id="IPR020843">
    <property type="entry name" value="ER"/>
</dbReference>
<dbReference type="GO" id="GO:0000466">
    <property type="term" value="P:maturation of 5.8S rRNA from tricistronic rRNA transcript (SSU-rRNA, 5.8S rRNA, LSU-rRNA)"/>
    <property type="evidence" value="ECO:0007669"/>
    <property type="project" value="TreeGrafter"/>
</dbReference>
<dbReference type="Pfam" id="PF16201">
    <property type="entry name" value="NopRA1"/>
    <property type="match status" value="1"/>
</dbReference>
<dbReference type="PROSITE" id="PS00059">
    <property type="entry name" value="ADH_ZINC"/>
    <property type="match status" value="1"/>
</dbReference>
<dbReference type="Pfam" id="PF11707">
    <property type="entry name" value="Npa1"/>
    <property type="match status" value="1"/>
</dbReference>
<dbReference type="SMART" id="SM00829">
    <property type="entry name" value="PKS_ER"/>
    <property type="match status" value="1"/>
</dbReference>
<dbReference type="InterPro" id="IPR013154">
    <property type="entry name" value="ADH-like_N"/>
</dbReference>
<organism evidence="4 5">
    <name type="scientific">Rhodotorula paludigena</name>
    <dbReference type="NCBI Taxonomy" id="86838"/>
    <lineage>
        <taxon>Eukaryota</taxon>
        <taxon>Fungi</taxon>
        <taxon>Dikarya</taxon>
        <taxon>Basidiomycota</taxon>
        <taxon>Pucciniomycotina</taxon>
        <taxon>Microbotryomycetes</taxon>
        <taxon>Sporidiobolales</taxon>
        <taxon>Sporidiobolaceae</taxon>
        <taxon>Rhodotorula</taxon>
    </lineage>
</organism>
<evidence type="ECO:0000256" key="2">
    <source>
        <dbReference type="RuleBase" id="RU361277"/>
    </source>
</evidence>
<reference evidence="4 5" key="1">
    <citation type="submission" date="2021-12" db="EMBL/GenBank/DDBJ databases">
        <title>High titer production of polyol ester of fatty acids by Rhodotorula paludigena BS15 towards product separation-free biomass refinery.</title>
        <authorList>
            <person name="Mano J."/>
            <person name="Ono H."/>
            <person name="Tanaka T."/>
            <person name="Naito K."/>
            <person name="Sushida H."/>
            <person name="Ike M."/>
            <person name="Tokuyasu K."/>
            <person name="Kitaoka M."/>
        </authorList>
    </citation>
    <scope>NUCLEOTIDE SEQUENCE [LARGE SCALE GENOMIC DNA]</scope>
    <source>
        <strain evidence="4 5">BS15</strain>
    </source>
</reference>